<comment type="subcellular location">
    <subcellularLocation>
        <location evidence="1">Membrane</location>
        <topology evidence="1">Multi-pass membrane protein</topology>
    </subcellularLocation>
</comment>
<evidence type="ECO:0000256" key="5">
    <source>
        <dbReference type="SAM" id="Phobius"/>
    </source>
</evidence>
<feature type="transmembrane region" description="Helical" evidence="5">
    <location>
        <begin position="261"/>
        <end position="287"/>
    </location>
</feature>
<dbReference type="Pfam" id="PF01027">
    <property type="entry name" value="Bax1-I"/>
    <property type="match status" value="1"/>
</dbReference>
<feature type="transmembrane region" description="Helical" evidence="5">
    <location>
        <begin position="147"/>
        <end position="166"/>
    </location>
</feature>
<name>A0AA38R434_9PEZI</name>
<evidence type="ECO:0000256" key="3">
    <source>
        <dbReference type="ARBA" id="ARBA00022989"/>
    </source>
</evidence>
<evidence type="ECO:0000256" key="2">
    <source>
        <dbReference type="ARBA" id="ARBA00022692"/>
    </source>
</evidence>
<evidence type="ECO:0000313" key="7">
    <source>
        <dbReference type="Proteomes" id="UP001174694"/>
    </source>
</evidence>
<feature type="transmembrane region" description="Helical" evidence="5">
    <location>
        <begin position="178"/>
        <end position="200"/>
    </location>
</feature>
<dbReference type="PANTHER" id="PTHR23291">
    <property type="entry name" value="BAX INHIBITOR-RELATED"/>
    <property type="match status" value="1"/>
</dbReference>
<gene>
    <name evidence="6" type="ORF">NKR23_g9712</name>
</gene>
<accession>A0AA38R434</accession>
<dbReference type="InterPro" id="IPR006214">
    <property type="entry name" value="Bax_inhibitor_1-related"/>
</dbReference>
<organism evidence="6 7">
    <name type="scientific">Pleurostoma richardsiae</name>
    <dbReference type="NCBI Taxonomy" id="41990"/>
    <lineage>
        <taxon>Eukaryota</taxon>
        <taxon>Fungi</taxon>
        <taxon>Dikarya</taxon>
        <taxon>Ascomycota</taxon>
        <taxon>Pezizomycotina</taxon>
        <taxon>Sordariomycetes</taxon>
        <taxon>Sordariomycetidae</taxon>
        <taxon>Calosphaeriales</taxon>
        <taxon>Pleurostomataceae</taxon>
        <taxon>Pleurostoma</taxon>
    </lineage>
</organism>
<keyword evidence="4 5" id="KW-0472">Membrane</keyword>
<evidence type="ECO:0000313" key="6">
    <source>
        <dbReference type="EMBL" id="KAJ9136573.1"/>
    </source>
</evidence>
<dbReference type="EMBL" id="JANBVO010000039">
    <property type="protein sequence ID" value="KAJ9136573.1"/>
    <property type="molecule type" value="Genomic_DNA"/>
</dbReference>
<keyword evidence="2 5" id="KW-0812">Transmembrane</keyword>
<dbReference type="Proteomes" id="UP001174694">
    <property type="component" value="Unassembled WGS sequence"/>
</dbReference>
<dbReference type="GO" id="GO:0005743">
    <property type="term" value="C:mitochondrial inner membrane"/>
    <property type="evidence" value="ECO:0007669"/>
    <property type="project" value="TreeGrafter"/>
</dbReference>
<dbReference type="PANTHER" id="PTHR23291:SF112">
    <property type="entry name" value="GROWTH HORMONE-INDUCIBLE TRANSMEMBRANE PROTEIN"/>
    <property type="match status" value="1"/>
</dbReference>
<evidence type="ECO:0000256" key="1">
    <source>
        <dbReference type="ARBA" id="ARBA00004141"/>
    </source>
</evidence>
<comment type="caution">
    <text evidence="6">The sequence shown here is derived from an EMBL/GenBank/DDBJ whole genome shotgun (WGS) entry which is preliminary data.</text>
</comment>
<keyword evidence="7" id="KW-1185">Reference proteome</keyword>
<dbReference type="AlphaFoldDB" id="A0AA38R434"/>
<feature type="transmembrane region" description="Helical" evidence="5">
    <location>
        <begin position="299"/>
        <end position="316"/>
    </location>
</feature>
<reference evidence="6" key="1">
    <citation type="submission" date="2022-07" db="EMBL/GenBank/DDBJ databases">
        <title>Fungi with potential for degradation of polypropylene.</title>
        <authorList>
            <person name="Gostincar C."/>
        </authorList>
    </citation>
    <scope>NUCLEOTIDE SEQUENCE</scope>
    <source>
        <strain evidence="6">EXF-13308</strain>
    </source>
</reference>
<proteinExistence type="predicted"/>
<feature type="transmembrane region" description="Helical" evidence="5">
    <location>
        <begin position="108"/>
        <end position="127"/>
    </location>
</feature>
<evidence type="ECO:0000256" key="4">
    <source>
        <dbReference type="ARBA" id="ARBA00023136"/>
    </source>
</evidence>
<protein>
    <submittedName>
        <fullName evidence="6">Growth hormone-inducible transmembrane protein</fullName>
    </submittedName>
</protein>
<sequence>MSFTITIRQGPARLASRLPQMATAAMSKTAPLRSSGAPAALARAFHQSAPKNTFFTSRTSLLASSSLGGAAASKSGSSLVSRLAAAGSRGYQTQAPAAQDQGSLVRKLLVGGAIFGGTLVAINLVFNRETREDGGMPPYERSYLNNTFLHTGLGIGIIGLTARQMVMSGFAYRLMVTNPWVVAIGGLALSFGTMLGTRAIDPDNYVPKYALWTAFNATQAAFIAPLVAFAPGALLARAGLYTVAMMSSISFVGATAKQEKYLYIGGPLLAGAAIVAVSGLAPLVIPATAIRTLAFTENIWLYGGLALFGGFTLYDVQKVLHHARLAEHGIIKRDPVNESISLELDFLNIFIRMVQILMMQQNRRK</sequence>
<keyword evidence="3 5" id="KW-1133">Transmembrane helix</keyword>
<feature type="transmembrane region" description="Helical" evidence="5">
    <location>
        <begin position="220"/>
        <end position="240"/>
    </location>
</feature>